<dbReference type="AlphaFoldDB" id="A0A1E3ISZ8"/>
<name>A0A1E3ISZ8_9TREE</name>
<evidence type="ECO:0000313" key="2">
    <source>
        <dbReference type="Proteomes" id="UP000094043"/>
    </source>
</evidence>
<dbReference type="RefSeq" id="XP_066067179.1">
    <property type="nucleotide sequence ID" value="XM_066211082.1"/>
</dbReference>
<dbReference type="KEGG" id="cdep:91085856"/>
<organism evidence="1 2">
    <name type="scientific">Cryptococcus depauperatus CBS 7841</name>
    <dbReference type="NCBI Taxonomy" id="1295531"/>
    <lineage>
        <taxon>Eukaryota</taxon>
        <taxon>Fungi</taxon>
        <taxon>Dikarya</taxon>
        <taxon>Basidiomycota</taxon>
        <taxon>Agaricomycotina</taxon>
        <taxon>Tremellomycetes</taxon>
        <taxon>Tremellales</taxon>
        <taxon>Cryptococcaceae</taxon>
        <taxon>Cryptococcus</taxon>
    </lineage>
</organism>
<dbReference type="GeneID" id="91085856"/>
<keyword evidence="2" id="KW-1185">Reference proteome</keyword>
<reference evidence="1" key="1">
    <citation type="submission" date="2016-06" db="EMBL/GenBank/DDBJ databases">
        <authorList>
            <person name="Cuomo C."/>
            <person name="Litvintseva A."/>
            <person name="Heitman J."/>
            <person name="Chen Y."/>
            <person name="Sun S."/>
            <person name="Springer D."/>
            <person name="Dromer F."/>
            <person name="Young S."/>
            <person name="Zeng Q."/>
            <person name="Chapman S."/>
            <person name="Gujja S."/>
            <person name="Saif S."/>
            <person name="Birren B."/>
        </authorList>
    </citation>
    <scope>NUCLEOTIDE SEQUENCE</scope>
    <source>
        <strain evidence="1">CBS 7841</strain>
    </source>
</reference>
<reference evidence="1" key="3">
    <citation type="submission" date="2024-01" db="EMBL/GenBank/DDBJ databases">
        <authorList>
            <person name="Coelho M.A."/>
            <person name="David-Palma M."/>
            <person name="Shea T."/>
            <person name="Sun S."/>
            <person name="Cuomo C.A."/>
            <person name="Heitman J."/>
        </authorList>
    </citation>
    <scope>NUCLEOTIDE SEQUENCE</scope>
    <source>
        <strain evidence="1">CBS 7841</strain>
    </source>
</reference>
<accession>A0A1E3ISZ8</accession>
<dbReference type="Proteomes" id="UP000094043">
    <property type="component" value="Chromosome 2"/>
</dbReference>
<dbReference type="OrthoDB" id="2574887at2759"/>
<protein>
    <submittedName>
        <fullName evidence="1">Uncharacterized protein</fullName>
    </submittedName>
</protein>
<dbReference type="VEuPathDB" id="FungiDB:L203_00988"/>
<proteinExistence type="predicted"/>
<reference evidence="1" key="2">
    <citation type="journal article" date="2022" name="Elife">
        <title>Obligate sexual reproduction of a homothallic fungus closely related to the Cryptococcus pathogenic species complex.</title>
        <authorList>
            <person name="Passer A.R."/>
            <person name="Clancey S.A."/>
            <person name="Shea T."/>
            <person name="David-Palma M."/>
            <person name="Averette A.F."/>
            <person name="Boekhout T."/>
            <person name="Porcel B.M."/>
            <person name="Nowrousian M."/>
            <person name="Cuomo C.A."/>
            <person name="Sun S."/>
            <person name="Heitman J."/>
            <person name="Coelho M.A."/>
        </authorList>
    </citation>
    <scope>NUCLEOTIDE SEQUENCE</scope>
    <source>
        <strain evidence="1">CBS 7841</strain>
    </source>
</reference>
<dbReference type="EMBL" id="CP143785">
    <property type="protein sequence ID" value="WVN86479.1"/>
    <property type="molecule type" value="Genomic_DNA"/>
</dbReference>
<evidence type="ECO:0000313" key="1">
    <source>
        <dbReference type="EMBL" id="WVN86479.1"/>
    </source>
</evidence>
<sequence length="129" mass="14116">MPPKSSNLTHITFHFYRSAVLLSLPANSTITFIKSALVPALQPLAASLPTSPPTSTTSIRLWELVDSEGGEQTEKAIQCIESDPSAANKTISQLGWGRWKTILVSFEEDGSFKEPIYTIPDPDDEDPVE</sequence>
<gene>
    <name evidence="1" type="ORF">L203_101643</name>
</gene>